<feature type="compositionally biased region" description="Basic residues" evidence="5">
    <location>
        <begin position="244"/>
        <end position="254"/>
    </location>
</feature>
<reference evidence="7" key="2">
    <citation type="submission" date="2023-05" db="EMBL/GenBank/DDBJ databases">
        <authorList>
            <consortium name="Lawrence Berkeley National Laboratory"/>
            <person name="Steindorff A."/>
            <person name="Hensen N."/>
            <person name="Bonometti L."/>
            <person name="Westerberg I."/>
            <person name="Brannstrom I.O."/>
            <person name="Guillou S."/>
            <person name="Cros-Aarteil S."/>
            <person name="Calhoun S."/>
            <person name="Haridas S."/>
            <person name="Kuo A."/>
            <person name="Mondo S."/>
            <person name="Pangilinan J."/>
            <person name="Riley R."/>
            <person name="Labutti K."/>
            <person name="Andreopoulos B."/>
            <person name="Lipzen A."/>
            <person name="Chen C."/>
            <person name="Yanf M."/>
            <person name="Daum C."/>
            <person name="Ng V."/>
            <person name="Clum A."/>
            <person name="Ohm R."/>
            <person name="Martin F."/>
            <person name="Silar P."/>
            <person name="Natvig D."/>
            <person name="Lalanne C."/>
            <person name="Gautier V."/>
            <person name="Ament-Velasquez S.L."/>
            <person name="Kruys A."/>
            <person name="Hutchinson M.I."/>
            <person name="Powell A.J."/>
            <person name="Barry K."/>
            <person name="Miller A.N."/>
            <person name="Grigoriev I.V."/>
            <person name="Debuchy R."/>
            <person name="Gladieux P."/>
            <person name="Thoren M.H."/>
            <person name="Johannesson H."/>
        </authorList>
    </citation>
    <scope>NUCLEOTIDE SEQUENCE</scope>
    <source>
        <strain evidence="7">CBS 990.96</strain>
    </source>
</reference>
<dbReference type="InterPro" id="IPR013083">
    <property type="entry name" value="Znf_RING/FYVE/PHD"/>
</dbReference>
<proteinExistence type="predicted"/>
<reference evidence="7" key="1">
    <citation type="journal article" date="2023" name="Mol. Phylogenet. Evol.">
        <title>Genome-scale phylogeny and comparative genomics of the fungal order Sordariales.</title>
        <authorList>
            <person name="Hensen N."/>
            <person name="Bonometti L."/>
            <person name="Westerberg I."/>
            <person name="Brannstrom I.O."/>
            <person name="Guillou S."/>
            <person name="Cros-Aarteil S."/>
            <person name="Calhoun S."/>
            <person name="Haridas S."/>
            <person name="Kuo A."/>
            <person name="Mondo S."/>
            <person name="Pangilinan J."/>
            <person name="Riley R."/>
            <person name="LaButti K."/>
            <person name="Andreopoulos B."/>
            <person name="Lipzen A."/>
            <person name="Chen C."/>
            <person name="Yan M."/>
            <person name="Daum C."/>
            <person name="Ng V."/>
            <person name="Clum A."/>
            <person name="Steindorff A."/>
            <person name="Ohm R.A."/>
            <person name="Martin F."/>
            <person name="Silar P."/>
            <person name="Natvig D.O."/>
            <person name="Lalanne C."/>
            <person name="Gautier V."/>
            <person name="Ament-Velasquez S.L."/>
            <person name="Kruys A."/>
            <person name="Hutchinson M.I."/>
            <person name="Powell A.J."/>
            <person name="Barry K."/>
            <person name="Miller A.N."/>
            <person name="Grigoriev I.V."/>
            <person name="Debuchy R."/>
            <person name="Gladieux P."/>
            <person name="Hiltunen Thoren M."/>
            <person name="Johannesson H."/>
        </authorList>
    </citation>
    <scope>NUCLEOTIDE SEQUENCE</scope>
    <source>
        <strain evidence="7">CBS 990.96</strain>
    </source>
</reference>
<dbReference type="Pfam" id="PF01485">
    <property type="entry name" value="IBR"/>
    <property type="match status" value="1"/>
</dbReference>
<dbReference type="SUPFAM" id="SSF57850">
    <property type="entry name" value="RING/U-box"/>
    <property type="match status" value="2"/>
</dbReference>
<name>A0AAN7H421_9PEZI</name>
<protein>
    <recommendedName>
        <fullName evidence="6">IBR domain-containing protein</fullName>
    </recommendedName>
</protein>
<dbReference type="EMBL" id="MU865291">
    <property type="protein sequence ID" value="KAK4231663.1"/>
    <property type="molecule type" value="Genomic_DNA"/>
</dbReference>
<evidence type="ECO:0000313" key="8">
    <source>
        <dbReference type="Proteomes" id="UP001301958"/>
    </source>
</evidence>
<evidence type="ECO:0000256" key="4">
    <source>
        <dbReference type="ARBA" id="ARBA00022833"/>
    </source>
</evidence>
<feature type="region of interest" description="Disordered" evidence="5">
    <location>
        <begin position="221"/>
        <end position="283"/>
    </location>
</feature>
<keyword evidence="1" id="KW-0479">Metal-binding</keyword>
<evidence type="ECO:0000256" key="3">
    <source>
        <dbReference type="ARBA" id="ARBA00022786"/>
    </source>
</evidence>
<sequence>MSASSSSRTGPGPGDLAARAVDPWLYFTADEFNTIAVGDGNPGVDPASRWAPGACDVCLEPLPLGQLCQFHSCGARACSGCLVEHINSSVSETNQAPFPPRVLCACRGGDLLLPDPRSPVVTFLGSRWAEWYAQLHRARALRRSRGNQEAAAEAARAIAPVANALRLRRCPGCSQYVDFAGGCLDIFCVCGARFCFACGQPTPWNSECGCGGLLDFGEGSGAGNARLPPRLQQQQQQQPQPQHQHQHEHQRHQQQQRQQQQEQGSSEDSSEDGGVALSPQWQE</sequence>
<feature type="compositionally biased region" description="Low complexity" evidence="5">
    <location>
        <begin position="232"/>
        <end position="243"/>
    </location>
</feature>
<evidence type="ECO:0000259" key="6">
    <source>
        <dbReference type="Pfam" id="PF01485"/>
    </source>
</evidence>
<feature type="compositionally biased region" description="Low complexity" evidence="5">
    <location>
        <begin position="255"/>
        <end position="267"/>
    </location>
</feature>
<dbReference type="GO" id="GO:0016567">
    <property type="term" value="P:protein ubiquitination"/>
    <property type="evidence" value="ECO:0007669"/>
    <property type="project" value="InterPro"/>
</dbReference>
<evidence type="ECO:0000313" key="7">
    <source>
        <dbReference type="EMBL" id="KAK4231663.1"/>
    </source>
</evidence>
<evidence type="ECO:0000256" key="2">
    <source>
        <dbReference type="ARBA" id="ARBA00022771"/>
    </source>
</evidence>
<dbReference type="InterPro" id="IPR002867">
    <property type="entry name" value="IBR_dom"/>
</dbReference>
<dbReference type="Proteomes" id="UP001301958">
    <property type="component" value="Unassembled WGS sequence"/>
</dbReference>
<evidence type="ECO:0000256" key="5">
    <source>
        <dbReference type="SAM" id="MobiDB-lite"/>
    </source>
</evidence>
<dbReference type="InterPro" id="IPR031127">
    <property type="entry name" value="E3_UB_ligase_RBR"/>
</dbReference>
<feature type="domain" description="IBR" evidence="6">
    <location>
        <begin position="166"/>
        <end position="208"/>
    </location>
</feature>
<dbReference type="AlphaFoldDB" id="A0AAN7H421"/>
<accession>A0AAN7H421</accession>
<keyword evidence="8" id="KW-1185">Reference proteome</keyword>
<keyword evidence="3" id="KW-0833">Ubl conjugation pathway</keyword>
<keyword evidence="4" id="KW-0862">Zinc</keyword>
<dbReference type="GO" id="GO:0008270">
    <property type="term" value="F:zinc ion binding"/>
    <property type="evidence" value="ECO:0007669"/>
    <property type="project" value="UniProtKB-KW"/>
</dbReference>
<dbReference type="Gene3D" id="3.30.40.10">
    <property type="entry name" value="Zinc/RING finger domain, C3HC4 (zinc finger)"/>
    <property type="match status" value="1"/>
</dbReference>
<keyword evidence="2" id="KW-0863">Zinc-finger</keyword>
<organism evidence="7 8">
    <name type="scientific">Podospora fimiseda</name>
    <dbReference type="NCBI Taxonomy" id="252190"/>
    <lineage>
        <taxon>Eukaryota</taxon>
        <taxon>Fungi</taxon>
        <taxon>Dikarya</taxon>
        <taxon>Ascomycota</taxon>
        <taxon>Pezizomycotina</taxon>
        <taxon>Sordariomycetes</taxon>
        <taxon>Sordariomycetidae</taxon>
        <taxon>Sordariales</taxon>
        <taxon>Podosporaceae</taxon>
        <taxon>Podospora</taxon>
    </lineage>
</organism>
<gene>
    <name evidence="7" type="ORF">QBC38DRAFT_450906</name>
</gene>
<dbReference type="Gene3D" id="1.20.120.1750">
    <property type="match status" value="1"/>
</dbReference>
<dbReference type="PANTHER" id="PTHR11685">
    <property type="entry name" value="RBR FAMILY RING FINGER AND IBR DOMAIN-CONTAINING"/>
    <property type="match status" value="1"/>
</dbReference>
<evidence type="ECO:0000256" key="1">
    <source>
        <dbReference type="ARBA" id="ARBA00022723"/>
    </source>
</evidence>
<dbReference type="GO" id="GO:0004842">
    <property type="term" value="F:ubiquitin-protein transferase activity"/>
    <property type="evidence" value="ECO:0007669"/>
    <property type="project" value="InterPro"/>
</dbReference>
<comment type="caution">
    <text evidence="7">The sequence shown here is derived from an EMBL/GenBank/DDBJ whole genome shotgun (WGS) entry which is preliminary data.</text>
</comment>